<evidence type="ECO:0000256" key="1">
    <source>
        <dbReference type="SAM" id="SignalP"/>
    </source>
</evidence>
<accession>A0A4R8WBB9</accession>
<gene>
    <name evidence="3" type="ORF">E3O32_06105</name>
</gene>
<proteinExistence type="predicted"/>
<keyword evidence="1" id="KW-0732">Signal</keyword>
<dbReference type="PANTHER" id="PTHR36933:SF1">
    <property type="entry name" value="SLL0788 PROTEIN"/>
    <property type="match status" value="1"/>
</dbReference>
<protein>
    <submittedName>
        <fullName evidence="3">DUF305 domain-containing protein</fullName>
    </submittedName>
</protein>
<name>A0A4R8WBB9_9MICO</name>
<dbReference type="EMBL" id="SOFM01000016">
    <property type="protein sequence ID" value="TFC05400.1"/>
    <property type="molecule type" value="Genomic_DNA"/>
</dbReference>
<feature type="signal peptide" evidence="1">
    <location>
        <begin position="1"/>
        <end position="26"/>
    </location>
</feature>
<feature type="domain" description="DUF305" evidence="2">
    <location>
        <begin position="55"/>
        <end position="198"/>
    </location>
</feature>
<dbReference type="Gene3D" id="1.20.1260.10">
    <property type="match status" value="1"/>
</dbReference>
<dbReference type="InterPro" id="IPR012347">
    <property type="entry name" value="Ferritin-like"/>
</dbReference>
<dbReference type="AlphaFoldDB" id="A0A4R8WBB9"/>
<evidence type="ECO:0000259" key="2">
    <source>
        <dbReference type="Pfam" id="PF03713"/>
    </source>
</evidence>
<evidence type="ECO:0000313" key="3">
    <source>
        <dbReference type="EMBL" id="TFC05400.1"/>
    </source>
</evidence>
<dbReference type="Pfam" id="PF03713">
    <property type="entry name" value="DUF305"/>
    <property type="match status" value="1"/>
</dbReference>
<dbReference type="PANTHER" id="PTHR36933">
    <property type="entry name" value="SLL0788 PROTEIN"/>
    <property type="match status" value="1"/>
</dbReference>
<evidence type="ECO:0000313" key="4">
    <source>
        <dbReference type="Proteomes" id="UP000297643"/>
    </source>
</evidence>
<comment type="caution">
    <text evidence="3">The sequence shown here is derived from an EMBL/GenBank/DDBJ whole genome shotgun (WGS) entry which is preliminary data.</text>
</comment>
<reference evidence="3 4" key="1">
    <citation type="submission" date="2019-03" db="EMBL/GenBank/DDBJ databases">
        <title>Genomics of glacier-inhabiting Cryobacterium strains.</title>
        <authorList>
            <person name="Liu Q."/>
            <person name="Xin Y.-H."/>
        </authorList>
    </citation>
    <scope>NUCLEOTIDE SEQUENCE [LARGE SCALE GENOMIC DNA]</scope>
    <source>
        <strain evidence="3 4">RHLT2-21</strain>
    </source>
</reference>
<keyword evidence="4" id="KW-1185">Reference proteome</keyword>
<sequence>MQLFPRTSRISLLTLAAIATALTLTACSGATSGSGPTSGQSSTADASAATFSTADIEFAQMMIPHHEQAVEMSEGMLAKHGVDPRVTKLATTIKAAQAPEIVRLKSWLTDWNATADSMSGMDHSNDGMMSDADMMTLDNADGADADRIFLEQMVMHHEGAIAMARTELDKGTNADARELASAIVSSQTEEIAVMTSLLATL</sequence>
<dbReference type="Proteomes" id="UP000297643">
    <property type="component" value="Unassembled WGS sequence"/>
</dbReference>
<dbReference type="PROSITE" id="PS51257">
    <property type="entry name" value="PROKAR_LIPOPROTEIN"/>
    <property type="match status" value="1"/>
</dbReference>
<organism evidence="3 4">
    <name type="scientific">Cryobacterium mannosilyticum</name>
    <dbReference type="NCBI Taxonomy" id="1259190"/>
    <lineage>
        <taxon>Bacteria</taxon>
        <taxon>Bacillati</taxon>
        <taxon>Actinomycetota</taxon>
        <taxon>Actinomycetes</taxon>
        <taxon>Micrococcales</taxon>
        <taxon>Microbacteriaceae</taxon>
        <taxon>Cryobacterium</taxon>
    </lineage>
</organism>
<feature type="chain" id="PRO_5038973460" evidence="1">
    <location>
        <begin position="27"/>
        <end position="201"/>
    </location>
</feature>
<dbReference type="InterPro" id="IPR005183">
    <property type="entry name" value="DUF305_CopM-like"/>
</dbReference>